<comment type="cofactor">
    <cofactor evidence="1">
        <name>a divalent metal cation</name>
        <dbReference type="ChEBI" id="CHEBI:60240"/>
    </cofactor>
</comment>
<evidence type="ECO:0000256" key="4">
    <source>
        <dbReference type="ARBA" id="ARBA00022722"/>
    </source>
</evidence>
<keyword evidence="10" id="KW-1185">Reference proteome</keyword>
<accession>A0ABY7EUB9</accession>
<name>A0ABY7EUB9_MYAAR</name>
<proteinExistence type="inferred from homology"/>
<dbReference type="EMBL" id="CP111019">
    <property type="protein sequence ID" value="WAR13455.1"/>
    <property type="molecule type" value="Genomic_DNA"/>
</dbReference>
<dbReference type="Pfam" id="PF13359">
    <property type="entry name" value="DDE_Tnp_4"/>
    <property type="match status" value="1"/>
</dbReference>
<comment type="similarity">
    <text evidence="3">Belongs to the HARBI1 family.</text>
</comment>
<evidence type="ECO:0000256" key="3">
    <source>
        <dbReference type="ARBA" id="ARBA00006958"/>
    </source>
</evidence>
<evidence type="ECO:0000256" key="7">
    <source>
        <dbReference type="ARBA" id="ARBA00023242"/>
    </source>
</evidence>
<evidence type="ECO:0000313" key="10">
    <source>
        <dbReference type="Proteomes" id="UP001164746"/>
    </source>
</evidence>
<dbReference type="Proteomes" id="UP001164746">
    <property type="component" value="Chromosome 8"/>
</dbReference>
<dbReference type="PANTHER" id="PTHR22930">
    <property type="match status" value="1"/>
</dbReference>
<evidence type="ECO:0000256" key="1">
    <source>
        <dbReference type="ARBA" id="ARBA00001968"/>
    </source>
</evidence>
<dbReference type="InterPro" id="IPR045249">
    <property type="entry name" value="HARBI1-like"/>
</dbReference>
<evidence type="ECO:0000256" key="5">
    <source>
        <dbReference type="ARBA" id="ARBA00022723"/>
    </source>
</evidence>
<dbReference type="PANTHER" id="PTHR22930:SF85">
    <property type="entry name" value="GH03217P-RELATED"/>
    <property type="match status" value="1"/>
</dbReference>
<keyword evidence="5" id="KW-0479">Metal-binding</keyword>
<organism evidence="9 10">
    <name type="scientific">Mya arenaria</name>
    <name type="common">Soft-shell clam</name>
    <dbReference type="NCBI Taxonomy" id="6604"/>
    <lineage>
        <taxon>Eukaryota</taxon>
        <taxon>Metazoa</taxon>
        <taxon>Spiralia</taxon>
        <taxon>Lophotrochozoa</taxon>
        <taxon>Mollusca</taxon>
        <taxon>Bivalvia</taxon>
        <taxon>Autobranchia</taxon>
        <taxon>Heteroconchia</taxon>
        <taxon>Euheterodonta</taxon>
        <taxon>Imparidentia</taxon>
        <taxon>Neoheterodontei</taxon>
        <taxon>Myida</taxon>
        <taxon>Myoidea</taxon>
        <taxon>Myidae</taxon>
        <taxon>Mya</taxon>
    </lineage>
</organism>
<gene>
    <name evidence="9" type="ORF">MAR_027635</name>
</gene>
<evidence type="ECO:0000256" key="2">
    <source>
        <dbReference type="ARBA" id="ARBA00004123"/>
    </source>
</evidence>
<evidence type="ECO:0000259" key="8">
    <source>
        <dbReference type="Pfam" id="PF13359"/>
    </source>
</evidence>
<protein>
    <submittedName>
        <fullName evidence="9">ALPL-like protein</fullName>
    </submittedName>
</protein>
<evidence type="ECO:0000256" key="6">
    <source>
        <dbReference type="ARBA" id="ARBA00022801"/>
    </source>
</evidence>
<keyword evidence="4" id="KW-0540">Nuclease</keyword>
<evidence type="ECO:0000313" key="9">
    <source>
        <dbReference type="EMBL" id="WAR13455.1"/>
    </source>
</evidence>
<dbReference type="InterPro" id="IPR027806">
    <property type="entry name" value="HARBI1_dom"/>
</dbReference>
<feature type="non-terminal residue" evidence="9">
    <location>
        <position position="1"/>
    </location>
</feature>
<keyword evidence="6" id="KW-0378">Hydrolase</keyword>
<reference evidence="9" key="1">
    <citation type="submission" date="2022-11" db="EMBL/GenBank/DDBJ databases">
        <title>Centuries of genome instability and evolution in soft-shell clam transmissible cancer (bioRxiv).</title>
        <authorList>
            <person name="Hart S.F.M."/>
            <person name="Yonemitsu M.A."/>
            <person name="Giersch R.M."/>
            <person name="Beal B.F."/>
            <person name="Arriagada G."/>
            <person name="Davis B.W."/>
            <person name="Ostrander E.A."/>
            <person name="Goff S.P."/>
            <person name="Metzger M.J."/>
        </authorList>
    </citation>
    <scope>NUCLEOTIDE SEQUENCE</scope>
    <source>
        <strain evidence="9">MELC-2E11</strain>
        <tissue evidence="9">Siphon/mantle</tissue>
    </source>
</reference>
<comment type="subcellular location">
    <subcellularLocation>
        <location evidence="2">Nucleus</location>
    </subcellularLocation>
</comment>
<feature type="domain" description="DDE Tnp4" evidence="8">
    <location>
        <begin position="85"/>
        <end position="179"/>
    </location>
</feature>
<keyword evidence="7" id="KW-0539">Nucleus</keyword>
<sequence length="222" mass="25205">MSRMLSRTYSDISFQRHFRLSRDTFNTVHDHLKDCPEFFVTARHRGRPAVPVSKQLMITLWYLGTHDTIHRLSDRFGVSEDTILNSRDSVIAALCGNDHILADGGYPLQTWLLTPYQDNGLLTPNQRHFNSLALLSSNRVSIERAFELLKGRFLRLTSLVVNKVETAVDIIMACCVLHNVCIQQSDIIDEFIDNDPVRLNVGHGIRPPAEEILKRGNIAANL</sequence>